<dbReference type="PROSITE" id="PS50304">
    <property type="entry name" value="TUDOR"/>
    <property type="match status" value="10"/>
</dbReference>
<evidence type="ECO:0000259" key="2">
    <source>
        <dbReference type="PROSITE" id="PS50304"/>
    </source>
</evidence>
<feature type="region of interest" description="Disordered" evidence="1">
    <location>
        <begin position="2528"/>
        <end position="2553"/>
    </location>
</feature>
<feature type="compositionally biased region" description="Acidic residues" evidence="1">
    <location>
        <begin position="2288"/>
        <end position="2309"/>
    </location>
</feature>
<feature type="region of interest" description="Disordered" evidence="1">
    <location>
        <begin position="2235"/>
        <end position="2354"/>
    </location>
</feature>
<feature type="compositionally biased region" description="Basic and acidic residues" evidence="1">
    <location>
        <begin position="757"/>
        <end position="766"/>
    </location>
</feature>
<dbReference type="InterPro" id="IPR050621">
    <property type="entry name" value="Tudor_domain_containing"/>
</dbReference>
<accession>A0A7M7NPF1</accession>
<dbReference type="Gene3D" id="2.30.30.140">
    <property type="match status" value="10"/>
</dbReference>
<organism evidence="3 4">
    <name type="scientific">Strongylocentrotus purpuratus</name>
    <name type="common">Purple sea urchin</name>
    <dbReference type="NCBI Taxonomy" id="7668"/>
    <lineage>
        <taxon>Eukaryota</taxon>
        <taxon>Metazoa</taxon>
        <taxon>Echinodermata</taxon>
        <taxon>Eleutherozoa</taxon>
        <taxon>Echinozoa</taxon>
        <taxon>Echinoidea</taxon>
        <taxon>Euechinoidea</taxon>
        <taxon>Echinacea</taxon>
        <taxon>Camarodonta</taxon>
        <taxon>Echinidea</taxon>
        <taxon>Strongylocentrotidae</taxon>
        <taxon>Strongylocentrotus</taxon>
    </lineage>
</organism>
<feature type="compositionally biased region" description="Basic and acidic residues" evidence="1">
    <location>
        <begin position="850"/>
        <end position="865"/>
    </location>
</feature>
<feature type="domain" description="Tudor" evidence="2">
    <location>
        <begin position="1738"/>
        <end position="1796"/>
    </location>
</feature>
<protein>
    <recommendedName>
        <fullName evidence="2">Tudor domain-containing protein</fullName>
    </recommendedName>
</protein>
<name>A0A7M7NPF1_STRPU</name>
<evidence type="ECO:0000256" key="1">
    <source>
        <dbReference type="SAM" id="MobiDB-lite"/>
    </source>
</evidence>
<feature type="domain" description="Tudor" evidence="2">
    <location>
        <begin position="1159"/>
        <end position="1218"/>
    </location>
</feature>
<feature type="domain" description="Tudor" evidence="2">
    <location>
        <begin position="629"/>
        <end position="688"/>
    </location>
</feature>
<feature type="compositionally biased region" description="Acidic residues" evidence="1">
    <location>
        <begin position="2179"/>
        <end position="2195"/>
    </location>
</feature>
<dbReference type="Proteomes" id="UP000007110">
    <property type="component" value="Unassembled WGS sequence"/>
</dbReference>
<dbReference type="Pfam" id="PF00567">
    <property type="entry name" value="TUDOR"/>
    <property type="match status" value="10"/>
</dbReference>
<dbReference type="KEGG" id="spu:115922957"/>
<dbReference type="InterPro" id="IPR035437">
    <property type="entry name" value="SNase_OB-fold_sf"/>
</dbReference>
<feature type="region of interest" description="Disordered" evidence="1">
    <location>
        <begin position="2432"/>
        <end position="2454"/>
    </location>
</feature>
<sequence>MEDGQWYRARVESVTGNDVIAYFIDFGNTEIIPRVRVRTVQKTKSVFDLPPQATNCKLANVEPMLEHSSLKAGTYDYIRKQLEYQTFAAEVIAKIGGNLEVKLCDIGSGKDVAQNIIRDGFGQAATGEASPSKKNGFKTMGLDVGSRDRVFVSNVNTPNQFWIQQEMMTKDLDELMNDMLTHYSQAPNSTSKKRRFSKGDPCVTTFSDDGSYYRAVITNTMGPNNYEVFFIDYGNSDIKRGEDLLEVHPKFLLLPAVAIESCLSDVDPDSCNSDATAGRFEELVVEKTVCCKVTKRIGDKCSLLMVDPTGGENADIANALVKEGLAGRPSQGSSPQAKQSPHQGYSARNIPARAGDAGESPARELDFNLPKFKKPQIRVGDQLDVQITFVKSGADFSCHLMKDADKFDPMIDNLHQAYSNISPGDQGIRQVAGGLPCCVQFSEDNAWYRAEVTYVRGQDVEVRYVDYGNCETVTPAQLKNLKPQFFSLPIQSILCNLDGISHTKASKSTEVKDFMDSTIAELDLVATIVGEQRGTYTIKLTDRSSGDNINSMVANMLQDSSPRGSPRAEMLKEYKTQTLREGEELPVFIGHVDDQGKCYVQKSSTVGELEALMEHMSQQFANFGSSIPKLTIGMSCGAQYSADQAWYRAKITGIRKNGDVEVTFVDYGNSEMVNPGQIKMLSPDMLELPAQAIACLLIGLPAGQQTSEEVAKLQGYIESECTLEVKGKDRISGVYNVRLISDGKCINDQFRQPVQQRRQDQNERIVKSPPRSDGYSSERSRPERERYGSHAKSPPQNDRFGQHIGKGSRFNSDGSGDAPDNSRFSKPRGDRASVSSNVSDRSNKSGGRSSRSDDSRGKGSGRRSDAVSSPTNKEPAVPLQFKEVTFPSKGTVDVFLSHINSPSEFWCQTAESTPQLHRVMSELHARYSSLRPNDKRLSNTTVGTPCVAKFSDDQCWYRAVVVNKYVRKIEVMFVDYGNSEKMALGNLKEILPDLVKLPVLAVKCSLQGDQEWQSAQIDAMKEVANQVGPFNCEVKTADCGVYEVELKWKGKRMTQELNKIKLPAPPVVPPSRKEMTAVAAPVLQVQEAPTTTRSTPVLSVKIPSEQKSLVVDQIEDVVISYWEGPFKFWCQLAKKSPELDAVMDGLANAESQKKVDPSAVREGLVCCAKFADDGAWYRARITKVIPAGSPEVLFIDYGNQSSVPVDDLRVLASNLTVLPAQAMQCNLYGLSPAQALSTPAVEKFTELTSEKQLVAKVFKNDVSTLTVTLHDTNTEDDIDITEEIKKDVGDVKEPSSYPLSEVSTSTETVYVTNIDANSGKVFLQLASCTEELDSITSTLQSVYGSCSPTEHQLLQPVPSQACCTKFSEDEQWYRGVITATTSSTASVLFIDYGNSEEKPINELKQPTEDLLKVPQIALECCLDGVQLLPWTQGAADHFLNITAEKEVSCTFSSTTHPCSVSLRDDAVDINAEMVKFTGAGTIAQPTEYPLPSVSAGAHLGYVVNVDAGSGKVYVQRSSATEQLDSVTAMLEATYGSCGSDLQLAAPVVKQACCTRFSEDGQWYRGSITTISDKSAHVFFVDYGNSEEKPVSELMTPTPELLKIPQIALECSLDGVPKSPWQQDAADHLINASAEKELTCSVSTTSPFVVHLKDNDVDLNADIVKLVKGVESKVSDPVVSYASPQLASGVQAGYAVNVDATTGKIFIQLASATEQLDTITTLLESTYSSCSESEHQLQQLSGDQACCTKFTEDEQWYRGIVMTTTSSTANVFFIDYGNSEEKQFSDLKAPTAELLKLPQAAIECRLIGLAEVPWQQDAVDHFLNITSEKELTCSFDATKKPVLVKLKDGEKDINTDMMALVGEKPKESPEEVKEYKSLSTSLQEQKRAEIYITATTSPSEFWIQPLAGEEALAILMDELNTYAENPDTTALVNPTVGAPCVAKYSSDEGWYRAIVTSLEKDSATVQFVDYGNSDSVGLVDLKVITPELMVLESQVIRGSLDGVGPVDGGQWSGSAAEFLETAVADKLLLMVVVGESNGTLAVKLMDMGMNIGDVMVDKGHAVSTAERVRQFPSVTSIASTASSSGEALEQASLELVEQVLSASLHELGLDVSEDGMDLAEADMDTGLPVVVEEKQETEAIAHMVLENLLAEITGNISLNLLGVQVDQEVSSADKEQKEGETEDDGVEEDQEAEGEEPSQGVKSEEDVFDGNKEIEEMPEEQKAEEDIMMEEDKTEHAALVGQKETDEAPEGTDDHQEVESLQPSETNPQEEVAVAEDVQEDVQGMAGEMPEDDTPEDETPVDAVPEDVVAEGEARDEPKQQAEGETENLGDGVTEDVPEADAAVQEDESLKSDKAFQSDEDCFKDAVAAEADQHKVVEENRATANLQEEEDDETGFSDVVQEMENNNAKTQEQNMEPEADQLKTAVVTEDDGVEFREDAGRGDEVSTLPGDDAGEELTSIADESQGDLRAEFAAINLDDSKDFTEAESGAVAYGNISAAEDDVEGGVTPSDTKGMLEDVLPEGQALMDESGDAPVVAKETDAESNAAEKDMDNDANESFETARGDISNITSPGGGDTSLYASMSTISVGSGDLDSTLECDKTLDLSESTESGTGSGKGYGEVNGGGGDAQTLSPPRCDSGIMEDKEGGEEVVKISQKESSVMSEAGIVDGTITNGTD</sequence>
<evidence type="ECO:0000313" key="4">
    <source>
        <dbReference type="Proteomes" id="UP000007110"/>
    </source>
</evidence>
<dbReference type="FunFam" id="2.30.30.140:FF:000018">
    <property type="entry name" value="Serine/threonine-protein kinase 31"/>
    <property type="match status" value="5"/>
</dbReference>
<dbReference type="InParanoid" id="A0A7M7NPF1"/>
<feature type="region of interest" description="Disordered" evidence="1">
    <location>
        <begin position="751"/>
        <end position="878"/>
    </location>
</feature>
<dbReference type="PANTHER" id="PTHR22948">
    <property type="entry name" value="TUDOR DOMAIN CONTAINING PROTEIN"/>
    <property type="match status" value="1"/>
</dbReference>
<feature type="compositionally biased region" description="Polar residues" evidence="1">
    <location>
        <begin position="330"/>
        <end position="343"/>
    </location>
</feature>
<proteinExistence type="predicted"/>
<dbReference type="InterPro" id="IPR002999">
    <property type="entry name" value="Tudor"/>
</dbReference>
<feature type="region of interest" description="Disordered" evidence="1">
    <location>
        <begin position="2603"/>
        <end position="2676"/>
    </location>
</feature>
<dbReference type="EnsemblMetazoa" id="XM_030982766">
    <property type="protein sequence ID" value="XP_030838626"/>
    <property type="gene ID" value="LOC115922957"/>
</dbReference>
<feature type="compositionally biased region" description="Basic and acidic residues" evidence="1">
    <location>
        <begin position="2641"/>
        <end position="2655"/>
    </location>
</feature>
<dbReference type="SMART" id="SM00333">
    <property type="entry name" value="TUDOR"/>
    <property type="match status" value="10"/>
</dbReference>
<feature type="compositionally biased region" description="Basic and acidic residues" evidence="1">
    <location>
        <begin position="2537"/>
        <end position="2551"/>
    </location>
</feature>
<feature type="domain" description="Tudor" evidence="2">
    <location>
        <begin position="1355"/>
        <end position="1413"/>
    </location>
</feature>
<feature type="compositionally biased region" description="Acidic residues" evidence="1">
    <location>
        <begin position="2323"/>
        <end position="2346"/>
    </location>
</feature>
<feature type="compositionally biased region" description="Gly residues" evidence="1">
    <location>
        <begin position="2612"/>
        <end position="2627"/>
    </location>
</feature>
<feature type="region of interest" description="Disordered" evidence="1">
    <location>
        <begin position="2168"/>
        <end position="2210"/>
    </location>
</feature>
<dbReference type="Gene3D" id="2.40.50.90">
    <property type="match status" value="10"/>
</dbReference>
<dbReference type="FunCoup" id="A0A7M7NPF1">
    <property type="interactions" value="590"/>
</dbReference>
<feature type="compositionally biased region" description="Basic and acidic residues" evidence="1">
    <location>
        <begin position="776"/>
        <end position="788"/>
    </location>
</feature>
<feature type="domain" description="Tudor" evidence="2">
    <location>
        <begin position="1545"/>
        <end position="1603"/>
    </location>
</feature>
<feature type="domain" description="Tudor" evidence="2">
    <location>
        <begin position="939"/>
        <end position="997"/>
    </location>
</feature>
<evidence type="ECO:0000313" key="3">
    <source>
        <dbReference type="EnsemblMetazoa" id="XP_030838626"/>
    </source>
</evidence>
<feature type="domain" description="Tudor" evidence="2">
    <location>
        <begin position="430"/>
        <end position="488"/>
    </location>
</feature>
<feature type="region of interest" description="Disordered" evidence="1">
    <location>
        <begin position="326"/>
        <end position="361"/>
    </location>
</feature>
<feature type="compositionally biased region" description="Basic and acidic residues" evidence="1">
    <location>
        <begin position="2311"/>
        <end position="2321"/>
    </location>
</feature>
<feature type="domain" description="Tudor" evidence="2">
    <location>
        <begin position="1"/>
        <end position="47"/>
    </location>
</feature>
<feature type="domain" description="Tudor" evidence="2">
    <location>
        <begin position="1932"/>
        <end position="1990"/>
    </location>
</feature>
<keyword evidence="4" id="KW-1185">Reference proteome</keyword>
<feature type="compositionally biased region" description="Basic and acidic residues" evidence="1">
    <location>
        <begin position="2432"/>
        <end position="2443"/>
    </location>
</feature>
<feature type="domain" description="Tudor" evidence="2">
    <location>
        <begin position="195"/>
        <end position="254"/>
    </location>
</feature>
<dbReference type="RefSeq" id="XP_030838626.1">
    <property type="nucleotide sequence ID" value="XM_030982766.1"/>
</dbReference>
<dbReference type="OMA" id="YAIRCKL"/>
<dbReference type="OrthoDB" id="341421at2759"/>
<feature type="compositionally biased region" description="Basic and acidic residues" evidence="1">
    <location>
        <begin position="2201"/>
        <end position="2210"/>
    </location>
</feature>
<dbReference type="PANTHER" id="PTHR22948:SF72">
    <property type="entry name" value="TUDOR DOMAIN-CONTAINING PROTEIN"/>
    <property type="match status" value="1"/>
</dbReference>
<reference evidence="3" key="2">
    <citation type="submission" date="2021-01" db="UniProtKB">
        <authorList>
            <consortium name="EnsemblMetazoa"/>
        </authorList>
    </citation>
    <scope>IDENTIFICATION</scope>
</reference>
<reference evidence="4" key="1">
    <citation type="submission" date="2015-02" db="EMBL/GenBank/DDBJ databases">
        <title>Genome sequencing for Strongylocentrotus purpuratus.</title>
        <authorList>
            <person name="Murali S."/>
            <person name="Liu Y."/>
            <person name="Vee V."/>
            <person name="English A."/>
            <person name="Wang M."/>
            <person name="Skinner E."/>
            <person name="Han Y."/>
            <person name="Muzny D.M."/>
            <person name="Worley K.C."/>
            <person name="Gibbs R.A."/>
        </authorList>
    </citation>
    <scope>NUCLEOTIDE SEQUENCE</scope>
</reference>
<dbReference type="SUPFAM" id="SSF63748">
    <property type="entry name" value="Tudor/PWWP/MBT"/>
    <property type="match status" value="10"/>
</dbReference>
<dbReference type="GeneID" id="115922957"/>